<evidence type="ECO:0000313" key="2">
    <source>
        <dbReference type="EMBL" id="SFR95765.1"/>
    </source>
</evidence>
<name>A0A1I6KX17_9FIRM</name>
<dbReference type="Pfam" id="PF05239">
    <property type="entry name" value="PRC"/>
    <property type="match status" value="1"/>
</dbReference>
<dbReference type="OrthoDB" id="6024937at2"/>
<dbReference type="EMBL" id="FOYZ01000011">
    <property type="protein sequence ID" value="SFR95765.1"/>
    <property type="molecule type" value="Genomic_DNA"/>
</dbReference>
<keyword evidence="3" id="KW-1185">Reference proteome</keyword>
<protein>
    <submittedName>
        <fullName evidence="2">Sporulation protein, YlmC/YmxH family</fullName>
    </submittedName>
</protein>
<dbReference type="InterPro" id="IPR011033">
    <property type="entry name" value="PRC_barrel-like_sf"/>
</dbReference>
<dbReference type="InterPro" id="IPR027275">
    <property type="entry name" value="PRC-brl_dom"/>
</dbReference>
<evidence type="ECO:0000259" key="1">
    <source>
        <dbReference type="Pfam" id="PF05239"/>
    </source>
</evidence>
<dbReference type="SUPFAM" id="SSF50346">
    <property type="entry name" value="PRC-barrel domain"/>
    <property type="match status" value="1"/>
</dbReference>
<organism evidence="2 3">
    <name type="scientific">Anaeromicropila populeti</name>
    <dbReference type="NCBI Taxonomy" id="37658"/>
    <lineage>
        <taxon>Bacteria</taxon>
        <taxon>Bacillati</taxon>
        <taxon>Bacillota</taxon>
        <taxon>Clostridia</taxon>
        <taxon>Lachnospirales</taxon>
        <taxon>Lachnospiraceae</taxon>
        <taxon>Anaeromicropila</taxon>
    </lineage>
</organism>
<dbReference type="Proteomes" id="UP000199659">
    <property type="component" value="Unassembled WGS sequence"/>
</dbReference>
<evidence type="ECO:0000313" key="3">
    <source>
        <dbReference type="Proteomes" id="UP000199659"/>
    </source>
</evidence>
<gene>
    <name evidence="2" type="ORF">SAMN05661086_02813</name>
</gene>
<dbReference type="AlphaFoldDB" id="A0A1I6KX17"/>
<sequence>MRMCELREKEVINAIDCQRLGFVCDIEFNLECGRIEKLIVPGPCKLFGIIGREYEYIIDFRCIVQIGPDVILVEIDPEKALHKCC</sequence>
<reference evidence="2 3" key="1">
    <citation type="submission" date="2016-10" db="EMBL/GenBank/DDBJ databases">
        <authorList>
            <person name="de Groot N.N."/>
        </authorList>
    </citation>
    <scope>NUCLEOTIDE SEQUENCE [LARGE SCALE GENOMIC DNA]</scope>
    <source>
        <strain evidence="2 3">743A</strain>
    </source>
</reference>
<dbReference type="InterPro" id="IPR014238">
    <property type="entry name" value="Spore_YlmC/YmxH"/>
</dbReference>
<dbReference type="Gene3D" id="2.30.30.240">
    <property type="entry name" value="PRC-barrel domain"/>
    <property type="match status" value="1"/>
</dbReference>
<dbReference type="STRING" id="37658.SAMN05661086_02813"/>
<dbReference type="PANTHER" id="PTHR40061">
    <property type="entry name" value="SPORULATION PROTEIN YLMC-RELATED"/>
    <property type="match status" value="1"/>
</dbReference>
<dbReference type="NCBIfam" id="TIGR02888">
    <property type="entry name" value="spore_YlmC_YmxH"/>
    <property type="match status" value="1"/>
</dbReference>
<dbReference type="PANTHER" id="PTHR40061:SF1">
    <property type="entry name" value="SPORULATION PROTEIN YLMC-RELATED"/>
    <property type="match status" value="1"/>
</dbReference>
<accession>A0A1I6KX17</accession>
<proteinExistence type="predicted"/>
<feature type="domain" description="PRC-barrel" evidence="1">
    <location>
        <begin position="3"/>
        <end position="78"/>
    </location>
</feature>